<sequence>MGVHSSSRQLATLPNSGASYYEVIPAHTSYLNMPDAFYEQASTYGGSLHSKPNRQEAVPAAFVLELRQGRVYADNNDSVAVISADNKLVGDASFQYTNKTWDTIQPEDNNIFRQSYFLEPERINGTVCSLLSGGGAAIGNYYHWMIDSVPRLHLLKETGQLKSVDYFLVYDRQLRFVQETLVALGIRPEQLIDVATHRHVQADRLLVTSPVRGNGAHTPSWACDFLKAAYQPAPLPLGQERKFSPLVYISRRDADTRQVLNKDAVEDLLSQYGFETYVLSPMSFADKVELFAGARAIVSTVGAGMTNLVFCAPGTPLLELFPQGFVVPDFLELSSRVGLDYHWMVCPNLRPATDLGDARREDLTVNIEELRRQLDLLQLHEAVAATA</sequence>
<name>A0ABP8IZ92_9BACT</name>
<evidence type="ECO:0000313" key="5">
    <source>
        <dbReference type="EMBL" id="GAA4380823.1"/>
    </source>
</evidence>
<evidence type="ECO:0000256" key="1">
    <source>
        <dbReference type="ARBA" id="ARBA00022676"/>
    </source>
</evidence>
<dbReference type="PANTHER" id="PTHR20961">
    <property type="entry name" value="GLYCOSYLTRANSFERASE"/>
    <property type="match status" value="1"/>
</dbReference>
<protein>
    <submittedName>
        <fullName evidence="5">Glycosyltransferase family 61 protein</fullName>
    </submittedName>
</protein>
<evidence type="ECO:0000313" key="6">
    <source>
        <dbReference type="Proteomes" id="UP001500454"/>
    </source>
</evidence>
<gene>
    <name evidence="5" type="ORF">GCM10023186_19720</name>
</gene>
<dbReference type="Pfam" id="PF04577">
    <property type="entry name" value="Glyco_transf_61"/>
    <property type="match status" value="1"/>
</dbReference>
<dbReference type="EMBL" id="BAABHA010000004">
    <property type="protein sequence ID" value="GAA4380823.1"/>
    <property type="molecule type" value="Genomic_DNA"/>
</dbReference>
<evidence type="ECO:0000256" key="2">
    <source>
        <dbReference type="ARBA" id="ARBA00022679"/>
    </source>
</evidence>
<dbReference type="InterPro" id="IPR049625">
    <property type="entry name" value="Glyco_transf_61_cat"/>
</dbReference>
<accession>A0ABP8IZ92</accession>
<keyword evidence="2" id="KW-0808">Transferase</keyword>
<evidence type="ECO:0000256" key="3">
    <source>
        <dbReference type="ARBA" id="ARBA00023180"/>
    </source>
</evidence>
<comment type="caution">
    <text evidence="5">The sequence shown here is derived from an EMBL/GenBank/DDBJ whole genome shotgun (WGS) entry which is preliminary data.</text>
</comment>
<keyword evidence="1" id="KW-0328">Glycosyltransferase</keyword>
<evidence type="ECO:0000259" key="4">
    <source>
        <dbReference type="Pfam" id="PF04577"/>
    </source>
</evidence>
<keyword evidence="6" id="KW-1185">Reference proteome</keyword>
<dbReference type="Proteomes" id="UP001500454">
    <property type="component" value="Unassembled WGS sequence"/>
</dbReference>
<feature type="domain" description="Glycosyltransferase 61 catalytic" evidence="4">
    <location>
        <begin position="141"/>
        <end position="316"/>
    </location>
</feature>
<organism evidence="5 6">
    <name type="scientific">Hymenobacter koreensis</name>
    <dbReference type="NCBI Taxonomy" id="1084523"/>
    <lineage>
        <taxon>Bacteria</taxon>
        <taxon>Pseudomonadati</taxon>
        <taxon>Bacteroidota</taxon>
        <taxon>Cytophagia</taxon>
        <taxon>Cytophagales</taxon>
        <taxon>Hymenobacteraceae</taxon>
        <taxon>Hymenobacter</taxon>
    </lineage>
</organism>
<reference evidence="6" key="1">
    <citation type="journal article" date="2019" name="Int. J. Syst. Evol. Microbiol.">
        <title>The Global Catalogue of Microorganisms (GCM) 10K type strain sequencing project: providing services to taxonomists for standard genome sequencing and annotation.</title>
        <authorList>
            <consortium name="The Broad Institute Genomics Platform"/>
            <consortium name="The Broad Institute Genome Sequencing Center for Infectious Disease"/>
            <person name="Wu L."/>
            <person name="Ma J."/>
        </authorList>
    </citation>
    <scope>NUCLEOTIDE SEQUENCE [LARGE SCALE GENOMIC DNA]</scope>
    <source>
        <strain evidence="6">JCM 17924</strain>
    </source>
</reference>
<proteinExistence type="predicted"/>
<keyword evidence="3" id="KW-0325">Glycoprotein</keyword>
<dbReference type="InterPro" id="IPR007657">
    <property type="entry name" value="Glycosyltransferase_61"/>
</dbReference>